<dbReference type="InterPro" id="IPR035906">
    <property type="entry name" value="MetI-like_sf"/>
</dbReference>
<dbReference type="GO" id="GO:0055085">
    <property type="term" value="P:transmembrane transport"/>
    <property type="evidence" value="ECO:0007669"/>
    <property type="project" value="InterPro"/>
</dbReference>
<evidence type="ECO:0000313" key="10">
    <source>
        <dbReference type="Proteomes" id="UP000462363"/>
    </source>
</evidence>
<dbReference type="PANTHER" id="PTHR43005">
    <property type="entry name" value="BLR7065 PROTEIN"/>
    <property type="match status" value="1"/>
</dbReference>
<reference evidence="9 10" key="1">
    <citation type="submission" date="2019-08" db="EMBL/GenBank/DDBJ databases">
        <title>In-depth cultivation of the pig gut microbiome towards novel bacterial diversity and tailored functional studies.</title>
        <authorList>
            <person name="Wylensek D."/>
            <person name="Hitch T.C.A."/>
            <person name="Clavel T."/>
        </authorList>
    </citation>
    <scope>NUCLEOTIDE SEQUENCE [LARGE SCALE GENOMIC DNA]</scope>
    <source>
        <strain evidence="9 10">BL-389-WT-3D</strain>
    </source>
</reference>
<evidence type="ECO:0000256" key="4">
    <source>
        <dbReference type="ARBA" id="ARBA00022692"/>
    </source>
</evidence>
<organism evidence="9 10">
    <name type="scientific">Clostridium scindens (strain JCM 10418 / VPI 12708)</name>
    <dbReference type="NCBI Taxonomy" id="29347"/>
    <lineage>
        <taxon>Bacteria</taxon>
        <taxon>Bacillati</taxon>
        <taxon>Bacillota</taxon>
        <taxon>Clostridia</taxon>
        <taxon>Lachnospirales</taxon>
        <taxon>Lachnospiraceae</taxon>
    </lineage>
</organism>
<feature type="transmembrane region" description="Helical" evidence="7">
    <location>
        <begin position="220"/>
        <end position="242"/>
    </location>
</feature>
<dbReference type="EMBL" id="VUMB01000030">
    <property type="protein sequence ID" value="MSS41259.1"/>
    <property type="molecule type" value="Genomic_DNA"/>
</dbReference>
<evidence type="ECO:0000256" key="3">
    <source>
        <dbReference type="ARBA" id="ARBA00022475"/>
    </source>
</evidence>
<keyword evidence="5 7" id="KW-1133">Transmembrane helix</keyword>
<evidence type="ECO:0000256" key="5">
    <source>
        <dbReference type="ARBA" id="ARBA00022989"/>
    </source>
</evidence>
<keyword evidence="6 7" id="KW-0472">Membrane</keyword>
<gene>
    <name evidence="9" type="ORF">FYJ37_13115</name>
</gene>
<dbReference type="RefSeq" id="WP_004608174.1">
    <property type="nucleotide sequence ID" value="NZ_AP025569.1"/>
</dbReference>
<feature type="transmembrane region" description="Helical" evidence="7">
    <location>
        <begin position="16"/>
        <end position="42"/>
    </location>
</feature>
<protein>
    <submittedName>
        <fullName evidence="9">Sugar ABC transporter permease</fullName>
    </submittedName>
</protein>
<dbReference type="AlphaFoldDB" id="A0A844FD47"/>
<proteinExistence type="inferred from homology"/>
<evidence type="ECO:0000256" key="2">
    <source>
        <dbReference type="ARBA" id="ARBA00022448"/>
    </source>
</evidence>
<feature type="domain" description="ABC transmembrane type-1" evidence="8">
    <location>
        <begin position="73"/>
        <end position="289"/>
    </location>
</feature>
<evidence type="ECO:0000256" key="6">
    <source>
        <dbReference type="ARBA" id="ARBA00023136"/>
    </source>
</evidence>
<keyword evidence="2 7" id="KW-0813">Transport</keyword>
<accession>A0A844FD47</accession>
<comment type="caution">
    <text evidence="9">The sequence shown here is derived from an EMBL/GenBank/DDBJ whole genome shotgun (WGS) entry which is preliminary data.</text>
</comment>
<dbReference type="Pfam" id="PF00528">
    <property type="entry name" value="BPD_transp_1"/>
    <property type="match status" value="1"/>
</dbReference>
<evidence type="ECO:0000256" key="7">
    <source>
        <dbReference type="RuleBase" id="RU363032"/>
    </source>
</evidence>
<dbReference type="InterPro" id="IPR000515">
    <property type="entry name" value="MetI-like"/>
</dbReference>
<dbReference type="Gene3D" id="1.10.3720.10">
    <property type="entry name" value="MetI-like"/>
    <property type="match status" value="1"/>
</dbReference>
<dbReference type="CDD" id="cd06261">
    <property type="entry name" value="TM_PBP2"/>
    <property type="match status" value="1"/>
</dbReference>
<keyword evidence="4 7" id="KW-0812">Transmembrane</keyword>
<dbReference type="Proteomes" id="UP000462363">
    <property type="component" value="Unassembled WGS sequence"/>
</dbReference>
<feature type="transmembrane region" description="Helical" evidence="7">
    <location>
        <begin position="77"/>
        <end position="98"/>
    </location>
</feature>
<dbReference type="PROSITE" id="PS50928">
    <property type="entry name" value="ABC_TM1"/>
    <property type="match status" value="1"/>
</dbReference>
<sequence length="298" mass="33253">MKNKSGLKLKKQITPYLYLSPTVILMLVLLVVPICLIVKYSFQNNAIVVADPVFVGLDNYIEILADSEFVGAVKTTFIFVVVSVVAHIVLGMCFALLLNTKYFKSRTKTIARVIYVLPWVFTASVIAILWKLMLQPAGIVDYLLSFLNLATKDTEWLSNQSVALATITFVNIWCGYPFYMISILAGLQGISEDLYESSALDGATKWKSFWHITIPQLKPILISIAMLDFVWTLQSFAVIWMMTGGGPVNSTQTLSIYIYKLAFNSSQYGIASAVAVLLLIVCVVVAIFYVKQQKKARE</sequence>
<dbReference type="GeneID" id="62696162"/>
<dbReference type="SUPFAM" id="SSF161098">
    <property type="entry name" value="MetI-like"/>
    <property type="match status" value="1"/>
</dbReference>
<evidence type="ECO:0000313" key="9">
    <source>
        <dbReference type="EMBL" id="MSS41259.1"/>
    </source>
</evidence>
<keyword evidence="3" id="KW-1003">Cell membrane</keyword>
<dbReference type="PANTHER" id="PTHR43005:SF1">
    <property type="entry name" value="SPERMIDINE_PUTRESCINE TRANSPORT SYSTEM PERMEASE PROTEIN"/>
    <property type="match status" value="1"/>
</dbReference>
<dbReference type="GO" id="GO:0005886">
    <property type="term" value="C:plasma membrane"/>
    <property type="evidence" value="ECO:0007669"/>
    <property type="project" value="UniProtKB-SubCell"/>
</dbReference>
<feature type="transmembrane region" description="Helical" evidence="7">
    <location>
        <begin position="162"/>
        <end position="187"/>
    </location>
</feature>
<comment type="subcellular location">
    <subcellularLocation>
        <location evidence="1 7">Cell membrane</location>
        <topology evidence="1 7">Multi-pass membrane protein</topology>
    </subcellularLocation>
</comment>
<feature type="transmembrane region" description="Helical" evidence="7">
    <location>
        <begin position="268"/>
        <end position="290"/>
    </location>
</feature>
<evidence type="ECO:0000259" key="8">
    <source>
        <dbReference type="PROSITE" id="PS50928"/>
    </source>
</evidence>
<evidence type="ECO:0000256" key="1">
    <source>
        <dbReference type="ARBA" id="ARBA00004651"/>
    </source>
</evidence>
<comment type="similarity">
    <text evidence="7">Belongs to the binding-protein-dependent transport system permease family.</text>
</comment>
<feature type="transmembrane region" description="Helical" evidence="7">
    <location>
        <begin position="110"/>
        <end position="130"/>
    </location>
</feature>
<name>A0A844FD47_CLOSV</name>